<reference evidence="1" key="1">
    <citation type="journal article" date="2022" name="bioRxiv">
        <title>Sequencing and chromosome-scale assembly of the giantPleurodeles waltlgenome.</title>
        <authorList>
            <person name="Brown T."/>
            <person name="Elewa A."/>
            <person name="Iarovenko S."/>
            <person name="Subramanian E."/>
            <person name="Araus A.J."/>
            <person name="Petzold A."/>
            <person name="Susuki M."/>
            <person name="Suzuki K.-i.T."/>
            <person name="Hayashi T."/>
            <person name="Toyoda A."/>
            <person name="Oliveira C."/>
            <person name="Osipova E."/>
            <person name="Leigh N.D."/>
            <person name="Simon A."/>
            <person name="Yun M.H."/>
        </authorList>
    </citation>
    <scope>NUCLEOTIDE SEQUENCE</scope>
    <source>
        <strain evidence="1">20211129_DDA</strain>
        <tissue evidence="1">Liver</tissue>
    </source>
</reference>
<protein>
    <submittedName>
        <fullName evidence="1">Uncharacterized protein</fullName>
    </submittedName>
</protein>
<organism evidence="1 2">
    <name type="scientific">Pleurodeles waltl</name>
    <name type="common">Iberian ribbed newt</name>
    <dbReference type="NCBI Taxonomy" id="8319"/>
    <lineage>
        <taxon>Eukaryota</taxon>
        <taxon>Metazoa</taxon>
        <taxon>Chordata</taxon>
        <taxon>Craniata</taxon>
        <taxon>Vertebrata</taxon>
        <taxon>Euteleostomi</taxon>
        <taxon>Amphibia</taxon>
        <taxon>Batrachia</taxon>
        <taxon>Caudata</taxon>
        <taxon>Salamandroidea</taxon>
        <taxon>Salamandridae</taxon>
        <taxon>Pleurodelinae</taxon>
        <taxon>Pleurodeles</taxon>
    </lineage>
</organism>
<comment type="caution">
    <text evidence="1">The sequence shown here is derived from an EMBL/GenBank/DDBJ whole genome shotgun (WGS) entry which is preliminary data.</text>
</comment>
<evidence type="ECO:0000313" key="1">
    <source>
        <dbReference type="EMBL" id="KAJ1197328.1"/>
    </source>
</evidence>
<accession>A0AAV7V758</accession>
<evidence type="ECO:0000313" key="2">
    <source>
        <dbReference type="Proteomes" id="UP001066276"/>
    </source>
</evidence>
<gene>
    <name evidence="1" type="ORF">NDU88_001188</name>
</gene>
<dbReference type="AlphaFoldDB" id="A0AAV7V758"/>
<dbReference type="EMBL" id="JANPWB010000003">
    <property type="protein sequence ID" value="KAJ1197328.1"/>
    <property type="molecule type" value="Genomic_DNA"/>
</dbReference>
<sequence>MTGLCRLCGLGPETHVHLICIFKGNMGERKRILIPSWTQKGLRRCKPEISACFNGTDMQLSCRLVTYLEKPGRNISSSPGPPGTPEEARAHCDLDVMSITGCKERKQGTVGGYYEKV</sequence>
<proteinExistence type="predicted"/>
<name>A0AAV7V758_PLEWA</name>
<keyword evidence="2" id="KW-1185">Reference proteome</keyword>
<dbReference type="Proteomes" id="UP001066276">
    <property type="component" value="Chromosome 2_1"/>
</dbReference>